<dbReference type="Pfam" id="PF13115">
    <property type="entry name" value="YtkA"/>
    <property type="match status" value="1"/>
</dbReference>
<feature type="chain" id="PRO_5047471857" evidence="1">
    <location>
        <begin position="21"/>
        <end position="149"/>
    </location>
</feature>
<evidence type="ECO:0000259" key="2">
    <source>
        <dbReference type="Pfam" id="PF13115"/>
    </source>
</evidence>
<dbReference type="RefSeq" id="WP_338777861.1">
    <property type="nucleotide sequence ID" value="NZ_CP147407.1"/>
</dbReference>
<protein>
    <submittedName>
        <fullName evidence="3">FixH family protein</fullName>
    </submittedName>
</protein>
<dbReference type="PROSITE" id="PS51257">
    <property type="entry name" value="PROKAR_LIPOPROTEIN"/>
    <property type="match status" value="1"/>
</dbReference>
<proteinExistence type="predicted"/>
<organism evidence="3 4">
    <name type="scientific">Metabacillus sediminis</name>
    <dbReference type="NCBI Taxonomy" id="3117746"/>
    <lineage>
        <taxon>Bacteria</taxon>
        <taxon>Bacillati</taxon>
        <taxon>Bacillota</taxon>
        <taxon>Bacilli</taxon>
        <taxon>Bacillales</taxon>
        <taxon>Bacillaceae</taxon>
        <taxon>Metabacillus</taxon>
    </lineage>
</organism>
<feature type="domain" description="YtkA-like" evidence="2">
    <location>
        <begin position="35"/>
        <end position="114"/>
    </location>
</feature>
<dbReference type="EMBL" id="CP147407">
    <property type="protein sequence ID" value="WXB96074.1"/>
    <property type="molecule type" value="Genomic_DNA"/>
</dbReference>
<dbReference type="Proteomes" id="UP001377337">
    <property type="component" value="Chromosome"/>
</dbReference>
<evidence type="ECO:0000256" key="1">
    <source>
        <dbReference type="SAM" id="SignalP"/>
    </source>
</evidence>
<name>A0ABZ2NFC8_9BACI</name>
<feature type="signal peptide" evidence="1">
    <location>
        <begin position="1"/>
        <end position="20"/>
    </location>
</feature>
<evidence type="ECO:0000313" key="3">
    <source>
        <dbReference type="EMBL" id="WXB96074.1"/>
    </source>
</evidence>
<gene>
    <name evidence="3" type="ORF">WCV65_16120</name>
</gene>
<evidence type="ECO:0000313" key="4">
    <source>
        <dbReference type="Proteomes" id="UP001377337"/>
    </source>
</evidence>
<accession>A0ABZ2NFC8</accession>
<dbReference type="InterPro" id="IPR032693">
    <property type="entry name" value="YtkA-like_dom"/>
</dbReference>
<sequence length="149" mass="16769">MKWKNWTLLVLFSAVLFLTAACEATGSKASDVPEMVNAKISVPKVIRKNETQNYEVKVTQGKEMVQDASSVEFEIWESGSKEQSEMVKAEHRGNGVYSISKAFKKDGIYYLQTHVTARDMHVMPKFKLIVGHAADNGNDKEEKESGHHH</sequence>
<keyword evidence="4" id="KW-1185">Reference proteome</keyword>
<reference evidence="3 4" key="1">
    <citation type="submission" date="2024-02" db="EMBL/GenBank/DDBJ databases">
        <title>Seven novel Bacillus-like species.</title>
        <authorList>
            <person name="Liu G."/>
        </authorList>
    </citation>
    <scope>NUCLEOTIDE SEQUENCE [LARGE SCALE GENOMIC DNA]</scope>
    <source>
        <strain evidence="3 4">FJAT-52054</strain>
    </source>
</reference>
<keyword evidence="1" id="KW-0732">Signal</keyword>